<reference evidence="7 8" key="1">
    <citation type="submission" date="2024-01" db="EMBL/GenBank/DDBJ databases">
        <title>A draft genome for a cacao thread blight-causing isolate of Paramarasmius palmivorus.</title>
        <authorList>
            <person name="Baruah I.K."/>
            <person name="Bukari Y."/>
            <person name="Amoako-Attah I."/>
            <person name="Meinhardt L.W."/>
            <person name="Bailey B.A."/>
            <person name="Cohen S.P."/>
        </authorList>
    </citation>
    <scope>NUCLEOTIDE SEQUENCE [LARGE SCALE GENOMIC DNA]</scope>
    <source>
        <strain evidence="7 8">GH-12</strain>
    </source>
</reference>
<dbReference type="GO" id="GO:0009102">
    <property type="term" value="P:biotin biosynthetic process"/>
    <property type="evidence" value="ECO:0007669"/>
    <property type="project" value="TreeGrafter"/>
</dbReference>
<dbReference type="InterPro" id="IPR004839">
    <property type="entry name" value="Aminotransferase_I/II_large"/>
</dbReference>
<dbReference type="PROSITE" id="PS00599">
    <property type="entry name" value="AA_TRANSFER_CLASS_2"/>
    <property type="match status" value="1"/>
</dbReference>
<comment type="caution">
    <text evidence="7">The sequence shown here is derived from an EMBL/GenBank/DDBJ whole genome shotgun (WGS) entry which is preliminary data.</text>
</comment>
<keyword evidence="4 5" id="KW-0663">Pyridoxal phosphate</keyword>
<feature type="domain" description="Aminotransferase class I/classII large" evidence="6">
    <location>
        <begin position="36"/>
        <end position="435"/>
    </location>
</feature>
<dbReference type="InterPro" id="IPR015422">
    <property type="entry name" value="PyrdxlP-dep_Trfase_small"/>
</dbReference>
<dbReference type="GO" id="GO:0030170">
    <property type="term" value="F:pyridoxal phosphate binding"/>
    <property type="evidence" value="ECO:0007669"/>
    <property type="project" value="InterPro"/>
</dbReference>
<accession>A0AAW0B876</accession>
<dbReference type="PANTHER" id="PTHR13693">
    <property type="entry name" value="CLASS II AMINOTRANSFERASE/8-AMINO-7-OXONONANOATE SYNTHASE"/>
    <property type="match status" value="1"/>
</dbReference>
<dbReference type="Gene3D" id="3.90.1150.10">
    <property type="entry name" value="Aspartate Aminotransferase, domain 1"/>
    <property type="match status" value="1"/>
</dbReference>
<organism evidence="7 8">
    <name type="scientific">Paramarasmius palmivorus</name>
    <dbReference type="NCBI Taxonomy" id="297713"/>
    <lineage>
        <taxon>Eukaryota</taxon>
        <taxon>Fungi</taxon>
        <taxon>Dikarya</taxon>
        <taxon>Basidiomycota</taxon>
        <taxon>Agaricomycotina</taxon>
        <taxon>Agaricomycetes</taxon>
        <taxon>Agaricomycetidae</taxon>
        <taxon>Agaricales</taxon>
        <taxon>Marasmiineae</taxon>
        <taxon>Marasmiaceae</taxon>
        <taxon>Paramarasmius</taxon>
    </lineage>
</organism>
<dbReference type="GO" id="GO:0016740">
    <property type="term" value="F:transferase activity"/>
    <property type="evidence" value="ECO:0007669"/>
    <property type="project" value="UniProtKB-KW"/>
</dbReference>
<evidence type="ECO:0000256" key="5">
    <source>
        <dbReference type="RuleBase" id="RU003693"/>
    </source>
</evidence>
<dbReference type="InterPro" id="IPR015421">
    <property type="entry name" value="PyrdxlP-dep_Trfase_major"/>
</dbReference>
<comment type="similarity">
    <text evidence="2">Belongs to the class-II pyridoxal-phosphate-dependent aminotransferase family. BioF subfamily.</text>
</comment>
<dbReference type="InterPro" id="IPR015424">
    <property type="entry name" value="PyrdxlP-dep_Trfase"/>
</dbReference>
<evidence type="ECO:0000313" key="8">
    <source>
        <dbReference type="Proteomes" id="UP001383192"/>
    </source>
</evidence>
<dbReference type="SUPFAM" id="SSF53383">
    <property type="entry name" value="PLP-dependent transferases"/>
    <property type="match status" value="1"/>
</dbReference>
<dbReference type="AlphaFoldDB" id="A0AAW0B876"/>
<dbReference type="PANTHER" id="PTHR13693:SF77">
    <property type="entry name" value="8-AMINO-7-OXONONANOATE SYNTHASE"/>
    <property type="match status" value="1"/>
</dbReference>
<name>A0AAW0B876_9AGAR</name>
<dbReference type="EMBL" id="JAYKXP010000162">
    <property type="protein sequence ID" value="KAK7021810.1"/>
    <property type="molecule type" value="Genomic_DNA"/>
</dbReference>
<dbReference type="InterPro" id="IPR001917">
    <property type="entry name" value="Aminotrans_II_pyridoxalP_BS"/>
</dbReference>
<evidence type="ECO:0000256" key="4">
    <source>
        <dbReference type="ARBA" id="ARBA00022898"/>
    </source>
</evidence>
<sequence>MTSLNILNISLEEKLNARAKRDTLLGIPLPATSSANFTSNDFLSLSESHTLRSRLLSTLAQAPNILGSGGSRLLVNATVHEHLEERLASFYGHEHGGALLFNSGYDANVSLFSTVPQPGDVVVYDEYIHASVHDGLRSGCRAQRQVAFAHNSLPAMRRALESILNETSEGDNLSTTVAFRLKTGKSSLFLAVESLYSMEGSIAPLRQIIEVLEELFPLGNAYMVVDEAHATGVYGPQGRGRVALEGLEGHPRIIARLVTFGKALAAAGAVVLTSPLLVKYLVNYARPLIYTTAPSQLSVIAASCSFDMLEDGTASRQARRVLETSRWLVKTLSTRLRNEHMEPECLIVGALPPAEDAELSAYSPIIPLITPLALPPTSETAFPASPAVSLSIHLRSRHDVIAHPISFPTVPKGKERVRICLNANHTREDVSRLVEGVLEWVKAFDEARVRNAKVATEHIEFRSRL</sequence>
<dbReference type="InterPro" id="IPR050087">
    <property type="entry name" value="AON_synthase_class-II"/>
</dbReference>
<evidence type="ECO:0000256" key="1">
    <source>
        <dbReference type="ARBA" id="ARBA00001933"/>
    </source>
</evidence>
<evidence type="ECO:0000256" key="2">
    <source>
        <dbReference type="ARBA" id="ARBA00010008"/>
    </source>
</evidence>
<dbReference type="Gene3D" id="3.40.640.10">
    <property type="entry name" value="Type I PLP-dependent aspartate aminotransferase-like (Major domain)"/>
    <property type="match status" value="1"/>
</dbReference>
<gene>
    <name evidence="7" type="ORF">VNI00_017254</name>
</gene>
<evidence type="ECO:0000313" key="7">
    <source>
        <dbReference type="EMBL" id="KAK7021810.1"/>
    </source>
</evidence>
<dbReference type="Proteomes" id="UP001383192">
    <property type="component" value="Unassembled WGS sequence"/>
</dbReference>
<evidence type="ECO:0000256" key="3">
    <source>
        <dbReference type="ARBA" id="ARBA00022679"/>
    </source>
</evidence>
<dbReference type="Pfam" id="PF00155">
    <property type="entry name" value="Aminotran_1_2"/>
    <property type="match status" value="1"/>
</dbReference>
<keyword evidence="3" id="KW-0808">Transferase</keyword>
<proteinExistence type="inferred from homology"/>
<comment type="cofactor">
    <cofactor evidence="1 5">
        <name>pyridoxal 5'-phosphate</name>
        <dbReference type="ChEBI" id="CHEBI:597326"/>
    </cofactor>
</comment>
<keyword evidence="8" id="KW-1185">Reference proteome</keyword>
<evidence type="ECO:0000259" key="6">
    <source>
        <dbReference type="Pfam" id="PF00155"/>
    </source>
</evidence>
<protein>
    <recommendedName>
        <fullName evidence="6">Aminotransferase class I/classII large domain-containing protein</fullName>
    </recommendedName>
</protein>